<keyword evidence="1" id="KW-0732">Signal</keyword>
<protein>
    <submittedName>
        <fullName evidence="2">Trypsin-like peptidase domain-containing protein</fullName>
    </submittedName>
</protein>
<name>A0A851GHZ2_9BACT</name>
<accession>A0A851GHZ2</accession>
<dbReference type="EMBL" id="JACBAZ010000008">
    <property type="protein sequence ID" value="NWK57143.1"/>
    <property type="molecule type" value="Genomic_DNA"/>
</dbReference>
<dbReference type="InterPro" id="IPR009003">
    <property type="entry name" value="Peptidase_S1_PA"/>
</dbReference>
<reference evidence="2 3" key="1">
    <citation type="submission" date="2020-07" db="EMBL/GenBank/DDBJ databases">
        <title>Roseicoccus Jingziensis gen. nov., sp. nov., isolated from coastal seawater.</title>
        <authorList>
            <person name="Feng X."/>
        </authorList>
    </citation>
    <scope>NUCLEOTIDE SEQUENCE [LARGE SCALE GENOMIC DNA]</scope>
    <source>
        <strain evidence="2 3">N1E253</strain>
    </source>
</reference>
<proteinExistence type="predicted"/>
<organism evidence="2 3">
    <name type="scientific">Oceaniferula marina</name>
    <dbReference type="NCBI Taxonomy" id="2748318"/>
    <lineage>
        <taxon>Bacteria</taxon>
        <taxon>Pseudomonadati</taxon>
        <taxon>Verrucomicrobiota</taxon>
        <taxon>Verrucomicrobiia</taxon>
        <taxon>Verrucomicrobiales</taxon>
        <taxon>Verrucomicrobiaceae</taxon>
        <taxon>Oceaniferula</taxon>
    </lineage>
</organism>
<feature type="chain" id="PRO_5033055333" evidence="1">
    <location>
        <begin position="26"/>
        <end position="254"/>
    </location>
</feature>
<dbReference type="AlphaFoldDB" id="A0A851GHZ2"/>
<comment type="caution">
    <text evidence="2">The sequence shown here is derived from an EMBL/GenBank/DDBJ whole genome shotgun (WGS) entry which is preliminary data.</text>
</comment>
<evidence type="ECO:0000256" key="1">
    <source>
        <dbReference type="SAM" id="SignalP"/>
    </source>
</evidence>
<evidence type="ECO:0000313" key="2">
    <source>
        <dbReference type="EMBL" id="NWK57143.1"/>
    </source>
</evidence>
<feature type="signal peptide" evidence="1">
    <location>
        <begin position="1"/>
        <end position="25"/>
    </location>
</feature>
<gene>
    <name evidence="2" type="ORF">HW115_16090</name>
</gene>
<evidence type="ECO:0000313" key="3">
    <source>
        <dbReference type="Proteomes" id="UP000557872"/>
    </source>
</evidence>
<dbReference type="Proteomes" id="UP000557872">
    <property type="component" value="Unassembled WGS sequence"/>
</dbReference>
<dbReference type="SUPFAM" id="SSF50494">
    <property type="entry name" value="Trypsin-like serine proteases"/>
    <property type="match status" value="1"/>
</dbReference>
<keyword evidence="3" id="KW-1185">Reference proteome</keyword>
<sequence>MKLKKSIHWGVAAGLMLANVSLVQADIKEDARKVFADQAPSVLGVRGVLKVSITMNGQPGGNQEKELWSNGVVVADGLVAVAYRTIKPDLAANVGNRPGLKLESELSELKLIDASGEDYDAKLVLHDEDLGLAFVALNPEGDKAADFKASAVDCSKDVEVLHLDELIGVGRMSEKLRSEAQVNMGRVSAIVKRPRLLYIQQGISMSKPVFTQKGEFVGLTVALKNTGPVPVVLPAKYMRKLIDQAKEKQAELKK</sequence>
<dbReference type="RefSeq" id="WP_178933974.1">
    <property type="nucleotide sequence ID" value="NZ_JACBAZ010000008.1"/>
</dbReference>